<gene>
    <name evidence="1" type="ORF">BJF95_06070</name>
</gene>
<keyword evidence="2" id="KW-1185">Reference proteome</keyword>
<dbReference type="RefSeq" id="WP_075639636.1">
    <property type="nucleotide sequence ID" value="NZ_MKIM01000027.1"/>
</dbReference>
<comment type="caution">
    <text evidence="1">The sequence shown here is derived from an EMBL/GenBank/DDBJ whole genome shotgun (WGS) entry which is preliminary data.</text>
</comment>
<dbReference type="STRING" id="1867956.BJF95_06070"/>
<reference evidence="1 2" key="1">
    <citation type="submission" date="2016-09" db="EMBL/GenBank/DDBJ databases">
        <title>Rhizobium oryziradicis sp. nov., isolated from the root of rice.</title>
        <authorList>
            <person name="Zhao J."/>
            <person name="Zhang X."/>
        </authorList>
    </citation>
    <scope>NUCLEOTIDE SEQUENCE [LARGE SCALE GENOMIC DNA]</scope>
    <source>
        <strain evidence="1 2">N19</strain>
    </source>
</reference>
<accession>A0A1Q8ZQ58</accession>
<dbReference type="EMBL" id="MKIM01000027">
    <property type="protein sequence ID" value="OLP44128.1"/>
    <property type="molecule type" value="Genomic_DNA"/>
</dbReference>
<protein>
    <submittedName>
        <fullName evidence="1">Uncharacterized protein</fullName>
    </submittedName>
</protein>
<evidence type="ECO:0000313" key="1">
    <source>
        <dbReference type="EMBL" id="OLP44128.1"/>
    </source>
</evidence>
<dbReference type="AlphaFoldDB" id="A0A1Q8ZQ58"/>
<sequence>MAEHTGEEEQMNCPICDDQFQIGDLCALDIELGMCHAACLKGSPVVDLDTGEEIGGDMSTFRYGKDV</sequence>
<organism evidence="1 2">
    <name type="scientific">Rhizobium oryziradicis</name>
    <dbReference type="NCBI Taxonomy" id="1867956"/>
    <lineage>
        <taxon>Bacteria</taxon>
        <taxon>Pseudomonadati</taxon>
        <taxon>Pseudomonadota</taxon>
        <taxon>Alphaproteobacteria</taxon>
        <taxon>Hyphomicrobiales</taxon>
        <taxon>Rhizobiaceae</taxon>
        <taxon>Rhizobium/Agrobacterium group</taxon>
        <taxon>Rhizobium</taxon>
    </lineage>
</organism>
<dbReference type="Proteomes" id="UP000186894">
    <property type="component" value="Unassembled WGS sequence"/>
</dbReference>
<dbReference type="OrthoDB" id="8404761at2"/>
<name>A0A1Q8ZQ58_9HYPH</name>
<evidence type="ECO:0000313" key="2">
    <source>
        <dbReference type="Proteomes" id="UP000186894"/>
    </source>
</evidence>
<proteinExistence type="predicted"/>